<evidence type="ECO:0000313" key="1">
    <source>
        <dbReference type="EMBL" id="CAB4137275.1"/>
    </source>
</evidence>
<reference evidence="1" key="1">
    <citation type="submission" date="2020-04" db="EMBL/GenBank/DDBJ databases">
        <authorList>
            <person name="Chiriac C."/>
            <person name="Salcher M."/>
            <person name="Ghai R."/>
            <person name="Kavagutti S V."/>
        </authorList>
    </citation>
    <scope>NUCLEOTIDE SEQUENCE</scope>
</reference>
<gene>
    <name evidence="1" type="ORF">UFOVP319_20</name>
</gene>
<proteinExistence type="predicted"/>
<dbReference type="EMBL" id="LR796336">
    <property type="protein sequence ID" value="CAB4137275.1"/>
    <property type="molecule type" value="Genomic_DNA"/>
</dbReference>
<sequence length="167" mass="17978">MNDTNTAGLVERLTRLEAFLKGEGALDNCWFGDMRPAGRGAFWWRREVSAVANGVRLLFADKDATLTAQAAEIARLKEALPKPAPSEATHYCKHEPDGCTAHNLHCQWPACAVARALTGSQSHDLVSECLKTGTDAVASQLLAAEVDLLMNGDPAAKPKPWGSQSHD</sequence>
<accession>A0A6J5LS36</accession>
<organism evidence="1">
    <name type="scientific">uncultured Caudovirales phage</name>
    <dbReference type="NCBI Taxonomy" id="2100421"/>
    <lineage>
        <taxon>Viruses</taxon>
        <taxon>Duplodnaviria</taxon>
        <taxon>Heunggongvirae</taxon>
        <taxon>Uroviricota</taxon>
        <taxon>Caudoviricetes</taxon>
        <taxon>Peduoviridae</taxon>
        <taxon>Maltschvirus</taxon>
        <taxon>Maltschvirus maltsch</taxon>
    </lineage>
</organism>
<protein>
    <submittedName>
        <fullName evidence="1">Uncharacterized protein</fullName>
    </submittedName>
</protein>
<name>A0A6J5LS36_9CAUD</name>